<evidence type="ECO:0000313" key="2">
    <source>
        <dbReference type="EMBL" id="QBO35091.1"/>
    </source>
</evidence>
<dbReference type="OrthoDB" id="384721at2"/>
<dbReference type="PANTHER" id="PTHR46211">
    <property type="entry name" value="GLYCEROPHOSPHORYL DIESTER PHOSPHODIESTERASE"/>
    <property type="match status" value="1"/>
</dbReference>
<evidence type="ECO:0000259" key="1">
    <source>
        <dbReference type="PROSITE" id="PS51704"/>
    </source>
</evidence>
<organism evidence="2 3">
    <name type="scientific">Periweissella cryptocerci</name>
    <dbReference type="NCBI Taxonomy" id="2506420"/>
    <lineage>
        <taxon>Bacteria</taxon>
        <taxon>Bacillati</taxon>
        <taxon>Bacillota</taxon>
        <taxon>Bacilli</taxon>
        <taxon>Lactobacillales</taxon>
        <taxon>Lactobacillaceae</taxon>
        <taxon>Periweissella</taxon>
    </lineage>
</organism>
<dbReference type="Pfam" id="PF03009">
    <property type="entry name" value="GDPD"/>
    <property type="match status" value="1"/>
</dbReference>
<dbReference type="Gene3D" id="3.20.20.190">
    <property type="entry name" value="Phosphatidylinositol (PI) phosphodiesterase"/>
    <property type="match status" value="1"/>
</dbReference>
<evidence type="ECO:0000313" key="3">
    <source>
        <dbReference type="Proteomes" id="UP000292886"/>
    </source>
</evidence>
<gene>
    <name evidence="2" type="ORF">EQG49_00795</name>
</gene>
<dbReference type="GO" id="GO:0008081">
    <property type="term" value="F:phosphoric diester hydrolase activity"/>
    <property type="evidence" value="ECO:0007669"/>
    <property type="project" value="InterPro"/>
</dbReference>
<dbReference type="InterPro" id="IPR030395">
    <property type="entry name" value="GP_PDE_dom"/>
</dbReference>
<keyword evidence="3" id="KW-1185">Reference proteome</keyword>
<sequence length="248" mass="27526">MEHIVIAHRGLSGIAPENTAPAFTAMAEKDVQWLETDIDITKDGELVLLHDNSVNRTTNGRGNLHELSYHDVQQLDAGKWFNPTFAGTTIMPLTDLIQLINQDHLHVNFELKAVFNSDDQNLAGVLLQKFTEALKLIDPASEIIVSSFNPKLLAQFKALNPATATAILFEDAIPTNWLEVAQAVQAEYIHPDAAFLTAAQVAEFTEQGFRTNVWTVNTQDKASELFSWGVHGVFTDFAHELTFQPAFI</sequence>
<accession>A0A4P6YR55</accession>
<protein>
    <submittedName>
        <fullName evidence="2">Glycerophosphoryl diester phosphodiesterase</fullName>
    </submittedName>
</protein>
<reference evidence="3" key="1">
    <citation type="submission" date="2019-03" db="EMBL/GenBank/DDBJ databases">
        <title>Weissella sp. 26KH-42 Genome sequencing.</title>
        <authorList>
            <person name="Heo J."/>
            <person name="Kim S.-J."/>
            <person name="Kim J.-S."/>
            <person name="Hong S.-B."/>
            <person name="Kwon S.-W."/>
        </authorList>
    </citation>
    <scope>NUCLEOTIDE SEQUENCE [LARGE SCALE GENOMIC DNA]</scope>
    <source>
        <strain evidence="3">26KH-42</strain>
    </source>
</reference>
<dbReference type="AlphaFoldDB" id="A0A4P6YR55"/>
<dbReference type="PANTHER" id="PTHR46211:SF14">
    <property type="entry name" value="GLYCEROPHOSPHODIESTER PHOSPHODIESTERASE"/>
    <property type="match status" value="1"/>
</dbReference>
<dbReference type="Proteomes" id="UP000292886">
    <property type="component" value="Chromosome"/>
</dbReference>
<dbReference type="KEGG" id="wei:EQG49_00795"/>
<dbReference type="PROSITE" id="PS51704">
    <property type="entry name" value="GP_PDE"/>
    <property type="match status" value="1"/>
</dbReference>
<proteinExistence type="predicted"/>
<dbReference type="EMBL" id="CP037940">
    <property type="protein sequence ID" value="QBO35091.1"/>
    <property type="molecule type" value="Genomic_DNA"/>
</dbReference>
<name>A0A4P6YR55_9LACO</name>
<feature type="domain" description="GP-PDE" evidence="1">
    <location>
        <begin position="3"/>
        <end position="245"/>
    </location>
</feature>
<dbReference type="InterPro" id="IPR017946">
    <property type="entry name" value="PLC-like_Pdiesterase_TIM-brl"/>
</dbReference>
<dbReference type="RefSeq" id="WP_133362171.1">
    <property type="nucleotide sequence ID" value="NZ_CP037940.1"/>
</dbReference>
<dbReference type="SUPFAM" id="SSF51695">
    <property type="entry name" value="PLC-like phosphodiesterases"/>
    <property type="match status" value="1"/>
</dbReference>
<dbReference type="GO" id="GO:0006629">
    <property type="term" value="P:lipid metabolic process"/>
    <property type="evidence" value="ECO:0007669"/>
    <property type="project" value="InterPro"/>
</dbReference>